<organism evidence="1 2">
    <name type="scientific">Paenarthrobacter ureafaciens</name>
    <dbReference type="NCBI Taxonomy" id="37931"/>
    <lineage>
        <taxon>Bacteria</taxon>
        <taxon>Bacillati</taxon>
        <taxon>Actinomycetota</taxon>
        <taxon>Actinomycetes</taxon>
        <taxon>Micrococcales</taxon>
        <taxon>Micrococcaceae</taxon>
        <taxon>Paenarthrobacter</taxon>
    </lineage>
</organism>
<reference evidence="1" key="1">
    <citation type="submission" date="2022-07" db="EMBL/GenBank/DDBJ databases">
        <authorList>
            <person name="Wu T."/>
        </authorList>
    </citation>
    <scope>NUCLEOTIDE SEQUENCE</scope>
    <source>
        <strain evidence="1">SD-1</strain>
    </source>
</reference>
<evidence type="ECO:0000313" key="2">
    <source>
        <dbReference type="Proteomes" id="UP001163293"/>
    </source>
</evidence>
<name>A0AAX3EGL1_PAEUR</name>
<dbReference type="SUPFAM" id="SSF52467">
    <property type="entry name" value="DHS-like NAD/FAD-binding domain"/>
    <property type="match status" value="1"/>
</dbReference>
<dbReference type="EMBL" id="CP101185">
    <property type="protein sequence ID" value="UYV97035.1"/>
    <property type="molecule type" value="Genomic_DNA"/>
</dbReference>
<sequence length="465" mass="50235">MSGADIDNQVMSVLRDLDTKDHFSILLGAGASAGVGLPDWNSLSKRLLILSGAIDDDQTATAFLAAQDPALAAEAAKSSSAKWDDTLIDALYGGSVDEPEPGALHLAAAALALQHPPGAVELFTLNFDLLIERAIEEVADEVGKTVSLFTRTKGMPRGKPSDFEVHHLHGALDPITREAKDIVLTLSEFSALVVEQHPWQATALDNALQRGPLILAGTSYRDADIRSWLHGLSTATKDRVVVFLARQGLGLNKTQFEKVQEALEQQWVAIGVQPVITQDYADAAQALKELPHLEATDYLPPRQRSRNLWESCLADFEALQIQHSAILESHLEDLINAVGAPANLVLWLCDGDSSAVRWSAPDRIYKDPGSLRKVPTGHDSPWIVGKCLGSNEVMAEDLNELSDSVRRWKHVIALPITVERDGGPAFTYAAITAALSEPPEASLLDAWLSALGIIAGDWSDRLSAL</sequence>
<dbReference type="Gene3D" id="3.40.50.1220">
    <property type="entry name" value="TPP-binding domain"/>
    <property type="match status" value="1"/>
</dbReference>
<dbReference type="Proteomes" id="UP001163293">
    <property type="component" value="Chromosome"/>
</dbReference>
<evidence type="ECO:0000313" key="1">
    <source>
        <dbReference type="EMBL" id="UYV97035.1"/>
    </source>
</evidence>
<gene>
    <name evidence="1" type="ORF">NL394_18645</name>
</gene>
<keyword evidence="2" id="KW-1185">Reference proteome</keyword>
<protein>
    <submittedName>
        <fullName evidence="1">SIR2 family protein</fullName>
    </submittedName>
</protein>
<dbReference type="Pfam" id="PF13289">
    <property type="entry name" value="SIR2_2"/>
    <property type="match status" value="1"/>
</dbReference>
<proteinExistence type="predicted"/>
<dbReference type="InterPro" id="IPR029035">
    <property type="entry name" value="DHS-like_NAD/FAD-binding_dom"/>
</dbReference>
<dbReference type="AlphaFoldDB" id="A0AAX3EGL1"/>
<accession>A0AAX3EGL1</accession>
<dbReference type="RefSeq" id="WP_168529829.1">
    <property type="nucleotide sequence ID" value="NZ_CP043010.1"/>
</dbReference>